<organism evidence="3 4">
    <name type="scientific">Diaphorina citri</name>
    <name type="common">Asian citrus psyllid</name>
    <dbReference type="NCBI Taxonomy" id="121845"/>
    <lineage>
        <taxon>Eukaryota</taxon>
        <taxon>Metazoa</taxon>
        <taxon>Ecdysozoa</taxon>
        <taxon>Arthropoda</taxon>
        <taxon>Hexapoda</taxon>
        <taxon>Insecta</taxon>
        <taxon>Pterygota</taxon>
        <taxon>Neoptera</taxon>
        <taxon>Paraneoptera</taxon>
        <taxon>Hemiptera</taxon>
        <taxon>Sternorrhyncha</taxon>
        <taxon>Psylloidea</taxon>
        <taxon>Psyllidae</taxon>
        <taxon>Diaphorininae</taxon>
        <taxon>Diaphorina</taxon>
    </lineage>
</organism>
<gene>
    <name evidence="4" type="primary">LOC103514615</name>
</gene>
<dbReference type="AlphaFoldDB" id="A0A1S3DAK2"/>
<reference evidence="4" key="1">
    <citation type="submission" date="2025-08" db="UniProtKB">
        <authorList>
            <consortium name="RefSeq"/>
        </authorList>
    </citation>
    <scope>IDENTIFICATION</scope>
</reference>
<proteinExistence type="predicted"/>
<keyword evidence="1" id="KW-0175">Coiled coil</keyword>
<evidence type="ECO:0000313" key="4">
    <source>
        <dbReference type="RefSeq" id="XP_008477735.1"/>
    </source>
</evidence>
<dbReference type="Proteomes" id="UP000079169">
    <property type="component" value="Unplaced"/>
</dbReference>
<evidence type="ECO:0000256" key="1">
    <source>
        <dbReference type="SAM" id="Coils"/>
    </source>
</evidence>
<name>A0A1S3DAK2_DIACI</name>
<accession>A0A1S3DAK2</accession>
<feature type="coiled-coil region" evidence="1">
    <location>
        <begin position="58"/>
        <end position="85"/>
    </location>
</feature>
<evidence type="ECO:0000313" key="3">
    <source>
        <dbReference type="Proteomes" id="UP000079169"/>
    </source>
</evidence>
<feature type="region of interest" description="Disordered" evidence="2">
    <location>
        <begin position="1"/>
        <end position="33"/>
    </location>
</feature>
<dbReference type="GeneID" id="103514615"/>
<sequence length="105" mass="12439">MEKTDQISHVQEIPQDPEWMESSKNPTFKSDDTLENKVSKIANNVNEICPDNPDLHGRFSYEMVIERLKKNLERCEERDRELNILQDTLCSLVERVKSWDVKYLN</sequence>
<dbReference type="RefSeq" id="XP_008477735.1">
    <property type="nucleotide sequence ID" value="XM_008479513.2"/>
</dbReference>
<protein>
    <submittedName>
        <fullName evidence="4">Uncharacterized protein LOC103514615 isoform X2</fullName>
    </submittedName>
</protein>
<evidence type="ECO:0000256" key="2">
    <source>
        <dbReference type="SAM" id="MobiDB-lite"/>
    </source>
</evidence>
<keyword evidence="3" id="KW-1185">Reference proteome</keyword>